<dbReference type="EMBL" id="CM015714">
    <property type="protein sequence ID" value="KAF3688033.1"/>
    <property type="molecule type" value="Genomic_DNA"/>
</dbReference>
<evidence type="ECO:0000313" key="1">
    <source>
        <dbReference type="EMBL" id="KAF3688033.1"/>
    </source>
</evidence>
<sequence length="56" mass="6741">MRWEYIKKKLKQVCKGADECFLFLQFCQTFYVFLFPTSKVSKSISSHLTFNILCFF</sequence>
<dbReference type="AlphaFoldDB" id="A0A6G1PCU8"/>
<reference evidence="2" key="2">
    <citation type="submission" date="2019-02" db="EMBL/GenBank/DDBJ databases">
        <title>Opniocepnalus argus Var Kimnra genome.</title>
        <authorList>
            <person name="Zhou C."/>
            <person name="Xiao S."/>
        </authorList>
    </citation>
    <scope>NUCLEOTIDE SEQUENCE [LARGE SCALE GENOMIC DNA]</scope>
</reference>
<organism evidence="1 2">
    <name type="scientific">Channa argus</name>
    <name type="common">Northern snakehead</name>
    <name type="synonym">Ophicephalus argus</name>
    <dbReference type="NCBI Taxonomy" id="215402"/>
    <lineage>
        <taxon>Eukaryota</taxon>
        <taxon>Metazoa</taxon>
        <taxon>Chordata</taxon>
        <taxon>Craniata</taxon>
        <taxon>Vertebrata</taxon>
        <taxon>Euteleostomi</taxon>
        <taxon>Actinopterygii</taxon>
        <taxon>Neopterygii</taxon>
        <taxon>Teleostei</taxon>
        <taxon>Neoteleostei</taxon>
        <taxon>Acanthomorphata</taxon>
        <taxon>Anabantaria</taxon>
        <taxon>Anabantiformes</taxon>
        <taxon>Channoidei</taxon>
        <taxon>Channidae</taxon>
        <taxon>Channa</taxon>
    </lineage>
</organism>
<protein>
    <submittedName>
        <fullName evidence="1">Uncharacterized protein</fullName>
    </submittedName>
</protein>
<gene>
    <name evidence="1" type="ORF">EXN66_Car003705</name>
</gene>
<name>A0A6G1PCU8_CHAAH</name>
<accession>A0A6G1PCU8</accession>
<keyword evidence="2" id="KW-1185">Reference proteome</keyword>
<reference evidence="1 2" key="1">
    <citation type="submission" date="2019-02" db="EMBL/GenBank/DDBJ databases">
        <title>Opniocepnalus argus genome.</title>
        <authorList>
            <person name="Zhou C."/>
            <person name="Xiao S."/>
        </authorList>
    </citation>
    <scope>NUCLEOTIDE SEQUENCE [LARGE SCALE GENOMIC DNA]</scope>
    <source>
        <strain evidence="1">OARG1902GOOAL</strain>
        <tissue evidence="1">Muscle</tissue>
    </source>
</reference>
<evidence type="ECO:0000313" key="2">
    <source>
        <dbReference type="Proteomes" id="UP000503349"/>
    </source>
</evidence>
<proteinExistence type="predicted"/>
<dbReference type="Proteomes" id="UP000503349">
    <property type="component" value="Chromosome 3"/>
</dbReference>